<feature type="domain" description="ABC transporter" evidence="7">
    <location>
        <begin position="335"/>
        <end position="636"/>
    </location>
</feature>
<dbReference type="PANTHER" id="PTHR43394:SF1">
    <property type="entry name" value="ATP-BINDING CASSETTE SUB-FAMILY B MEMBER 10, MITOCHONDRIAL"/>
    <property type="match status" value="1"/>
</dbReference>
<dbReference type="GO" id="GO:0005524">
    <property type="term" value="F:ATP binding"/>
    <property type="evidence" value="ECO:0007669"/>
    <property type="project" value="UniProtKB-KW"/>
</dbReference>
<proteinExistence type="predicted"/>
<keyword evidence="9" id="KW-0067">ATP-binding</keyword>
<accession>A0A4S8PG17</accession>
<name>A0A4S8PG17_9ACTN</name>
<dbReference type="Pfam" id="PF00664">
    <property type="entry name" value="ABC_membrane"/>
    <property type="match status" value="1"/>
</dbReference>
<dbReference type="GO" id="GO:0015421">
    <property type="term" value="F:ABC-type oligopeptide transporter activity"/>
    <property type="evidence" value="ECO:0007669"/>
    <property type="project" value="TreeGrafter"/>
</dbReference>
<keyword evidence="10" id="KW-1185">Reference proteome</keyword>
<dbReference type="PROSITE" id="PS00211">
    <property type="entry name" value="ABC_TRANSPORTER_1"/>
    <property type="match status" value="1"/>
</dbReference>
<feature type="transmembrane region" description="Helical" evidence="6">
    <location>
        <begin position="246"/>
        <end position="266"/>
    </location>
</feature>
<dbReference type="Pfam" id="PF00005">
    <property type="entry name" value="ABC_tran"/>
    <property type="match status" value="1"/>
</dbReference>
<dbReference type="Gene3D" id="3.40.50.300">
    <property type="entry name" value="P-loop containing nucleotide triphosphate hydrolases"/>
    <property type="match status" value="1"/>
</dbReference>
<keyword evidence="3 6" id="KW-1133">Transmembrane helix</keyword>
<dbReference type="InterPro" id="IPR027417">
    <property type="entry name" value="P-loop_NTPase"/>
</dbReference>
<feature type="region of interest" description="Disordered" evidence="5">
    <location>
        <begin position="69"/>
        <end position="88"/>
    </location>
</feature>
<dbReference type="GO" id="GO:0016887">
    <property type="term" value="F:ATP hydrolysis activity"/>
    <property type="evidence" value="ECO:0007669"/>
    <property type="project" value="InterPro"/>
</dbReference>
<feature type="transmembrane region" description="Helical" evidence="6">
    <location>
        <begin position="141"/>
        <end position="164"/>
    </location>
</feature>
<comment type="caution">
    <text evidence="9">The sequence shown here is derived from an EMBL/GenBank/DDBJ whole genome shotgun (WGS) entry which is preliminary data.</text>
</comment>
<dbReference type="PROSITE" id="PS50893">
    <property type="entry name" value="ABC_TRANSPORTER_2"/>
    <property type="match status" value="1"/>
</dbReference>
<evidence type="ECO:0000256" key="2">
    <source>
        <dbReference type="ARBA" id="ARBA00022692"/>
    </source>
</evidence>
<evidence type="ECO:0000313" key="9">
    <source>
        <dbReference type="EMBL" id="THV27249.1"/>
    </source>
</evidence>
<keyword evidence="4 6" id="KW-0472">Membrane</keyword>
<dbReference type="InterPro" id="IPR036640">
    <property type="entry name" value="ABC1_TM_sf"/>
</dbReference>
<dbReference type="EMBL" id="STGX01000011">
    <property type="protein sequence ID" value="THV27249.1"/>
    <property type="molecule type" value="Genomic_DNA"/>
</dbReference>
<feature type="region of interest" description="Disordered" evidence="5">
    <location>
        <begin position="1"/>
        <end position="44"/>
    </location>
</feature>
<dbReference type="PANTHER" id="PTHR43394">
    <property type="entry name" value="ATP-DEPENDENT PERMEASE MDL1, MITOCHONDRIAL"/>
    <property type="match status" value="1"/>
</dbReference>
<dbReference type="InterPro" id="IPR017871">
    <property type="entry name" value="ABC_transporter-like_CS"/>
</dbReference>
<dbReference type="InterPro" id="IPR039421">
    <property type="entry name" value="Type_1_exporter"/>
</dbReference>
<dbReference type="AlphaFoldDB" id="A0A4S8PG17"/>
<dbReference type="SUPFAM" id="SSF90123">
    <property type="entry name" value="ABC transporter transmembrane region"/>
    <property type="match status" value="1"/>
</dbReference>
<dbReference type="GO" id="GO:0005886">
    <property type="term" value="C:plasma membrane"/>
    <property type="evidence" value="ECO:0007669"/>
    <property type="project" value="UniProtKB-SubCell"/>
</dbReference>
<evidence type="ECO:0000259" key="8">
    <source>
        <dbReference type="PROSITE" id="PS50929"/>
    </source>
</evidence>
<evidence type="ECO:0000256" key="6">
    <source>
        <dbReference type="SAM" id="Phobius"/>
    </source>
</evidence>
<feature type="transmembrane region" description="Helical" evidence="6">
    <location>
        <begin position="222"/>
        <end position="240"/>
    </location>
</feature>
<dbReference type="SUPFAM" id="SSF52540">
    <property type="entry name" value="P-loop containing nucleoside triphosphate hydrolases"/>
    <property type="match status" value="1"/>
</dbReference>
<dbReference type="InterPro" id="IPR011527">
    <property type="entry name" value="ABC1_TM_dom"/>
</dbReference>
<evidence type="ECO:0000256" key="5">
    <source>
        <dbReference type="SAM" id="MobiDB-lite"/>
    </source>
</evidence>
<feature type="transmembrane region" description="Helical" evidence="6">
    <location>
        <begin position="328"/>
        <end position="350"/>
    </location>
</feature>
<feature type="transmembrane region" description="Helical" evidence="6">
    <location>
        <begin position="362"/>
        <end position="381"/>
    </location>
</feature>
<organism evidence="9 10">
    <name type="scientific">Glycomyces paridis</name>
    <dbReference type="NCBI Taxonomy" id="2126555"/>
    <lineage>
        <taxon>Bacteria</taxon>
        <taxon>Bacillati</taxon>
        <taxon>Actinomycetota</taxon>
        <taxon>Actinomycetes</taxon>
        <taxon>Glycomycetales</taxon>
        <taxon>Glycomycetaceae</taxon>
        <taxon>Glycomyces</taxon>
    </lineage>
</organism>
<evidence type="ECO:0000256" key="3">
    <source>
        <dbReference type="ARBA" id="ARBA00022989"/>
    </source>
</evidence>
<dbReference type="Proteomes" id="UP000305792">
    <property type="component" value="Unassembled WGS sequence"/>
</dbReference>
<keyword evidence="9" id="KW-0547">Nucleotide-binding</keyword>
<sequence length="639" mass="67280">MPPRGSPRVYEPNASDPHAGTAAANAANVSPLGSHRKNPSSGPLLSDKRLAVVVPALYARQVRILRAPELPLDGPPPPGGRRVDESTPPGTPWRFLLWLASRRKGLAAAALVTSGIALGGLPILPYFLTGAVDEGLAQRDWGALVGWSLGLVAAGGLFAAMIVWSHRLTVYWRMDASYRTLQLATRKVNRLGDELRRKVTTGQVVSVGATDINRISWAVDSLSPSAGCLLGLVAVGILLFNTSVALGLTIFIGVFAVGLITGPVLSKLQASQERYRERVGDITDRASDIVSGLRVLRGIGGEDRFNASYREDSEALREAGFKVAGPTAWLNALGEGTPAILLGVVIWISASQVASGDLTPGQMVAAFGYTGALMLPVHWLIGCTYRIIEGRVAAAKVCELLAVPEREAPEQILPGPAEGAELHDPESGLTVNGGELLAVASADAAQIAEVFDRLGGYADSEARFGTVPVAAIDRDELRRRVLVADHDAYLFAGTVAAAVAARDGEGRVEAAIEAASAADVVEALPHGLDTRLDNQARTLSGGQRQRLRLARAIAAAPETLLLREPTSAVDSHTEARIVDRLAEARAGRATAVATTSPLWLGRADKVAYVHGGKVIATGSHHDLVAGHPDYRALVTREAA</sequence>
<evidence type="ECO:0000259" key="7">
    <source>
        <dbReference type="PROSITE" id="PS50893"/>
    </source>
</evidence>
<keyword evidence="2 6" id="KW-0812">Transmembrane</keyword>
<dbReference type="PROSITE" id="PS50929">
    <property type="entry name" value="ABC_TM1F"/>
    <property type="match status" value="1"/>
</dbReference>
<dbReference type="CDD" id="cd07346">
    <property type="entry name" value="ABC_6TM_exporters"/>
    <property type="match status" value="1"/>
</dbReference>
<evidence type="ECO:0000256" key="1">
    <source>
        <dbReference type="ARBA" id="ARBA00004651"/>
    </source>
</evidence>
<protein>
    <submittedName>
        <fullName evidence="9">ABC transporter ATP-binding protein</fullName>
    </submittedName>
</protein>
<evidence type="ECO:0000313" key="10">
    <source>
        <dbReference type="Proteomes" id="UP000305792"/>
    </source>
</evidence>
<feature type="transmembrane region" description="Helical" evidence="6">
    <location>
        <begin position="106"/>
        <end position="129"/>
    </location>
</feature>
<reference evidence="9 10" key="1">
    <citation type="journal article" date="2018" name="Int. J. Syst. Evol. Microbiol.">
        <title>Glycomyces paridis sp. nov., isolated from the medicinal plant Paris polyphylla.</title>
        <authorList>
            <person name="Fang X.M."/>
            <person name="Bai J.L."/>
            <person name="Su J."/>
            <person name="Zhao L.L."/>
            <person name="Liu H.Y."/>
            <person name="Ma B.P."/>
            <person name="Zhang Y.Q."/>
            <person name="Yu L.Y."/>
        </authorList>
    </citation>
    <scope>NUCLEOTIDE SEQUENCE [LARGE SCALE GENOMIC DNA]</scope>
    <source>
        <strain evidence="9 10">CPCC 204357</strain>
    </source>
</reference>
<feature type="domain" description="ABC transmembrane type-1" evidence="8">
    <location>
        <begin position="108"/>
        <end position="389"/>
    </location>
</feature>
<evidence type="ECO:0000256" key="4">
    <source>
        <dbReference type="ARBA" id="ARBA00023136"/>
    </source>
</evidence>
<dbReference type="InterPro" id="IPR003439">
    <property type="entry name" value="ABC_transporter-like_ATP-bd"/>
</dbReference>
<dbReference type="Gene3D" id="1.20.1560.10">
    <property type="entry name" value="ABC transporter type 1, transmembrane domain"/>
    <property type="match status" value="1"/>
</dbReference>
<gene>
    <name evidence="9" type="ORF">E9998_15430</name>
</gene>
<comment type="subcellular location">
    <subcellularLocation>
        <location evidence="1">Cell membrane</location>
        <topology evidence="1">Multi-pass membrane protein</topology>
    </subcellularLocation>
</comment>